<dbReference type="PANTHER" id="PTHR19229">
    <property type="entry name" value="ATP-BINDING CASSETTE TRANSPORTER SUBFAMILY A ABCA"/>
    <property type="match status" value="1"/>
</dbReference>
<reference evidence="5" key="2">
    <citation type="submission" date="2025-09" db="UniProtKB">
        <authorList>
            <consortium name="Ensembl"/>
        </authorList>
    </citation>
    <scope>IDENTIFICATION</scope>
</reference>
<accession>A0A8C8XWQ1</accession>
<feature type="compositionally biased region" description="Pro residues" evidence="3">
    <location>
        <begin position="180"/>
        <end position="189"/>
    </location>
</feature>
<dbReference type="GeneTree" id="ENSGT00940000158560"/>
<feature type="compositionally biased region" description="Low complexity" evidence="3">
    <location>
        <begin position="114"/>
        <end position="124"/>
    </location>
</feature>
<dbReference type="Ensembl" id="ENSPLOT00000027804.1">
    <property type="protein sequence ID" value="ENSPLOP00000025185.1"/>
    <property type="gene ID" value="ENSPLOG00000018480.1"/>
</dbReference>
<feature type="domain" description="ABCA1-4-like C-terminal R2 regulatory" evidence="4">
    <location>
        <begin position="225"/>
        <end position="298"/>
    </location>
</feature>
<feature type="region of interest" description="Disordered" evidence="3">
    <location>
        <begin position="31"/>
        <end position="135"/>
    </location>
</feature>
<evidence type="ECO:0000256" key="1">
    <source>
        <dbReference type="ARBA" id="ARBA00022448"/>
    </source>
</evidence>
<dbReference type="GO" id="GO:0016020">
    <property type="term" value="C:membrane"/>
    <property type="evidence" value="ECO:0007669"/>
    <property type="project" value="InterPro"/>
</dbReference>
<proteinExistence type="predicted"/>
<dbReference type="InterPro" id="IPR027417">
    <property type="entry name" value="P-loop_NTPase"/>
</dbReference>
<dbReference type="GO" id="GO:0140359">
    <property type="term" value="F:ABC-type transporter activity"/>
    <property type="evidence" value="ECO:0007669"/>
    <property type="project" value="InterPro"/>
</dbReference>
<dbReference type="InterPro" id="IPR026082">
    <property type="entry name" value="ABCA"/>
</dbReference>
<dbReference type="AlphaFoldDB" id="A0A8C8XWQ1"/>
<reference evidence="5" key="1">
    <citation type="submission" date="2025-08" db="UniProtKB">
        <authorList>
            <consortium name="Ensembl"/>
        </authorList>
    </citation>
    <scope>IDENTIFICATION</scope>
</reference>
<evidence type="ECO:0000313" key="6">
    <source>
        <dbReference type="Proteomes" id="UP000694399"/>
    </source>
</evidence>
<protein>
    <recommendedName>
        <fullName evidence="4">ABCA1-4-like C-terminal R2 regulatory domain-containing protein</fullName>
    </recommendedName>
</protein>
<evidence type="ECO:0000256" key="3">
    <source>
        <dbReference type="SAM" id="MobiDB-lite"/>
    </source>
</evidence>
<evidence type="ECO:0000313" key="5">
    <source>
        <dbReference type="Ensembl" id="ENSPLOP00000025185.1"/>
    </source>
</evidence>
<keyword evidence="6" id="KW-1185">Reference proteome</keyword>
<organism evidence="5 6">
    <name type="scientific">Panthera leo</name>
    <name type="common">Lion</name>
    <dbReference type="NCBI Taxonomy" id="9689"/>
    <lineage>
        <taxon>Eukaryota</taxon>
        <taxon>Metazoa</taxon>
        <taxon>Chordata</taxon>
        <taxon>Craniata</taxon>
        <taxon>Vertebrata</taxon>
        <taxon>Euteleostomi</taxon>
        <taxon>Mammalia</taxon>
        <taxon>Eutheria</taxon>
        <taxon>Laurasiatheria</taxon>
        <taxon>Carnivora</taxon>
        <taxon>Feliformia</taxon>
        <taxon>Felidae</taxon>
        <taxon>Pantherinae</taxon>
        <taxon>Panthera</taxon>
    </lineage>
</organism>
<dbReference type="SUPFAM" id="SSF52540">
    <property type="entry name" value="P-loop containing nucleoside triphosphate hydrolases"/>
    <property type="match status" value="1"/>
</dbReference>
<feature type="compositionally biased region" description="Pro residues" evidence="3">
    <location>
        <begin position="356"/>
        <end position="367"/>
    </location>
</feature>
<dbReference type="Gene3D" id="3.40.50.300">
    <property type="entry name" value="P-loop containing nucleotide triphosphate hydrolases"/>
    <property type="match status" value="1"/>
</dbReference>
<keyword evidence="2" id="KW-0677">Repeat</keyword>
<feature type="compositionally biased region" description="Basic residues" evidence="3">
    <location>
        <begin position="368"/>
        <end position="377"/>
    </location>
</feature>
<evidence type="ECO:0000259" key="4">
    <source>
        <dbReference type="Pfam" id="PF23321"/>
    </source>
</evidence>
<sequence>MALCPQCAQGAAPGTAESGVLPAIRRPVRRAHSPGAPAAVHAAPWHSLEGRGPGGEVGPGEAGAEQVRRQAGRHLQRGQQTQAVHSHCAHRVPGLHLPGEPGREAAGRARRGGRAAAAEPGAARPQDEPTTGMDPKARRFLWNLILDLIKTGRSVVLTSHRCAPTPARPAPTRAPRPHPARPAPAPASPPRSMEECEALCTRLAIMVNGRLRCLGSIQHLKNRFGDGYMITVRTKSSQNVKDVVRFFNRNFPEAVLKERHHTKVQYQLQSEHISLAQVFSKMEQVAGVLGIEDYSVSQTTLDNVSAPARRIGPAWAAPRSPTHAPRPPGICELRQEAERQPGAAGDRAPLGSAVSPGPPAQPVPGPARPHRAAGTRG</sequence>
<feature type="region of interest" description="Disordered" evidence="3">
    <location>
        <begin position="312"/>
        <end position="377"/>
    </location>
</feature>
<dbReference type="Pfam" id="PF23321">
    <property type="entry name" value="R1_ABCA1"/>
    <property type="match status" value="1"/>
</dbReference>
<keyword evidence="1" id="KW-0813">Transport</keyword>
<dbReference type="InterPro" id="IPR056264">
    <property type="entry name" value="R2_ABCA1-4-like"/>
</dbReference>
<feature type="compositionally biased region" description="Gly residues" evidence="3">
    <location>
        <begin position="51"/>
        <end position="61"/>
    </location>
</feature>
<name>A0A8C8XWQ1_PANLE</name>
<feature type="region of interest" description="Disordered" evidence="3">
    <location>
        <begin position="161"/>
        <end position="191"/>
    </location>
</feature>
<evidence type="ECO:0000256" key="2">
    <source>
        <dbReference type="ARBA" id="ARBA00022737"/>
    </source>
</evidence>
<dbReference type="PANTHER" id="PTHR19229:SF36">
    <property type="entry name" value="ATP-BINDING CASSETTE SUB-FAMILY A MEMBER 2"/>
    <property type="match status" value="1"/>
</dbReference>
<dbReference type="Proteomes" id="UP000694399">
    <property type="component" value="Unassembled WGS sequence"/>
</dbReference>
<dbReference type="GO" id="GO:0005319">
    <property type="term" value="F:lipid transporter activity"/>
    <property type="evidence" value="ECO:0007669"/>
    <property type="project" value="TreeGrafter"/>
</dbReference>